<feature type="transmembrane region" description="Helical" evidence="1">
    <location>
        <begin position="827"/>
        <end position="846"/>
    </location>
</feature>
<evidence type="ECO:0000313" key="3">
    <source>
        <dbReference type="Proteomes" id="UP001229346"/>
    </source>
</evidence>
<dbReference type="Gene3D" id="3.30.70.1440">
    <property type="entry name" value="Multidrug efflux transporter AcrB pore domain"/>
    <property type="match status" value="1"/>
</dbReference>
<sequence>MELLTKWAFKNKLAIVVLVILSIILGVVSYVSIPMSYMPNAGETTISVTTISPTMDAKTITSNVTEPVEERLATLEGKVSVISTTGDGFSQIIVSYIAGTDMKSAKEEIESKIAAIQLPQGVYPPVIAHLTTDMIPVVGVGLAFPEGNTEENLDWLQTEIIPVYQGISGIAGIQIFGMNQQQVLLQLDTVKMNELGIPIQAVTGVLQGKTNVMSTGNFTIDGKTSSIQVVGEIADLTEMNDWVITPEVKLGDIASVELSKDENAMTRVNGKESIALSFTKNSSSNTVTLSKDIAEKTDELVKKFDSRLEASIYFNSATFVENSVGGMVKEVLLGALFATLIILLFLRNWRTTLIAIVSIPLSLCMTVYLLAQSGISLNIMTLGGVAVAVGRLVDDSIVVIENIYRHIQKRGASLQVVSDAVREVASAITSSTFTTIAVFLPIGLVASLKELILPFALTVVYSLLASLIVAVTVVPLMSMGLLKKVKMVEHKSSTRYISALKWSLNHKIIVILTAAVLFFGSIGVYAVLPKGVANTSDSTMINVSFKLPGDTPAAQVRESVTQLESFIMAQPETKNVYFTLGSNLENAQNGDVSSLTSVSYMVSLKENADANQLMDSIRTQQEVFQQATLDITVGLPGMNSGSVITLDLLGNNLDDLDQAASLVLDSMKSIEGVEKATSNQEEKKPNFEVQVDTSVANASDIGGQLALMLNRSPIGMVNSGGENYTLLLEAVQNPETESDILNLPIMTSQGVAKLESLAEIRKTEESTMIFHKDGKDFVRVSVQVEPSKVGDVNQEIKAKADDLSLPESVTLVIGGAGAQQSSDFNSLFMTMLTSIGIVFLILILTFKNFRAPFAILFSLPLAAIGAVLGLAISKIPVDTTTLVGALMLIGIVVTNAIVLLDRIKQNELSMTVRESIMEAGATRLRPILMTALATVAAMTPLLFSNPEDGNIVSKSLSIVVIGGLVIATFLTVFVVPVVYELFYFRKGKQVSRDDSIQQEIQA</sequence>
<keyword evidence="1" id="KW-1133">Transmembrane helix</keyword>
<evidence type="ECO:0000256" key="1">
    <source>
        <dbReference type="SAM" id="Phobius"/>
    </source>
</evidence>
<dbReference type="Gene3D" id="3.30.70.1430">
    <property type="entry name" value="Multidrug efflux transporter AcrB pore domain"/>
    <property type="match status" value="2"/>
</dbReference>
<feature type="transmembrane region" description="Helical" evidence="1">
    <location>
        <begin position="508"/>
        <end position="528"/>
    </location>
</feature>
<feature type="transmembrane region" description="Helical" evidence="1">
    <location>
        <begin position="853"/>
        <end position="875"/>
    </location>
</feature>
<keyword evidence="3" id="KW-1185">Reference proteome</keyword>
<organism evidence="2 3">
    <name type="scientific">Paenibacillus harenae</name>
    <dbReference type="NCBI Taxonomy" id="306543"/>
    <lineage>
        <taxon>Bacteria</taxon>
        <taxon>Bacillati</taxon>
        <taxon>Bacillota</taxon>
        <taxon>Bacilli</taxon>
        <taxon>Bacillales</taxon>
        <taxon>Paenibacillaceae</taxon>
        <taxon>Paenibacillus</taxon>
    </lineage>
</organism>
<accession>A0ABT9U7G4</accession>
<dbReference type="PANTHER" id="PTHR32063:SF0">
    <property type="entry name" value="SWARMING MOTILITY PROTEIN SWRC"/>
    <property type="match status" value="1"/>
</dbReference>
<feature type="transmembrane region" description="Helical" evidence="1">
    <location>
        <begin position="377"/>
        <end position="404"/>
    </location>
</feature>
<feature type="transmembrane region" description="Helical" evidence="1">
    <location>
        <begin position="327"/>
        <end position="346"/>
    </location>
</feature>
<dbReference type="Gene3D" id="1.20.1640.10">
    <property type="entry name" value="Multidrug efflux transporter AcrB transmembrane domain"/>
    <property type="match status" value="2"/>
</dbReference>
<feature type="transmembrane region" description="Helical" evidence="1">
    <location>
        <begin position="881"/>
        <end position="903"/>
    </location>
</feature>
<feature type="transmembrane region" description="Helical" evidence="1">
    <location>
        <begin position="353"/>
        <end position="371"/>
    </location>
</feature>
<dbReference type="SUPFAM" id="SSF82693">
    <property type="entry name" value="Multidrug efflux transporter AcrB pore domain, PN1, PN2, PC1 and PC2 subdomains"/>
    <property type="match status" value="2"/>
</dbReference>
<feature type="transmembrane region" description="Helical" evidence="1">
    <location>
        <begin position="955"/>
        <end position="982"/>
    </location>
</feature>
<keyword evidence="1" id="KW-0472">Membrane</keyword>
<dbReference type="SUPFAM" id="SSF82714">
    <property type="entry name" value="Multidrug efflux transporter AcrB TolC docking domain, DN and DC subdomains"/>
    <property type="match status" value="1"/>
</dbReference>
<dbReference type="RefSeq" id="WP_307207337.1">
    <property type="nucleotide sequence ID" value="NZ_JAUSSU010000011.1"/>
</dbReference>
<feature type="transmembrane region" description="Helical" evidence="1">
    <location>
        <begin position="452"/>
        <end position="477"/>
    </location>
</feature>
<dbReference type="Proteomes" id="UP001229346">
    <property type="component" value="Unassembled WGS sequence"/>
</dbReference>
<dbReference type="PRINTS" id="PR00702">
    <property type="entry name" value="ACRIFLAVINRP"/>
</dbReference>
<feature type="transmembrane region" description="Helical" evidence="1">
    <location>
        <begin position="424"/>
        <end position="446"/>
    </location>
</feature>
<dbReference type="InterPro" id="IPR001036">
    <property type="entry name" value="Acrflvin-R"/>
</dbReference>
<feature type="transmembrane region" description="Helical" evidence="1">
    <location>
        <begin position="924"/>
        <end position="943"/>
    </location>
</feature>
<dbReference type="Pfam" id="PF00873">
    <property type="entry name" value="ACR_tran"/>
    <property type="match status" value="1"/>
</dbReference>
<keyword evidence="1" id="KW-0812">Transmembrane</keyword>
<dbReference type="Gene3D" id="3.30.2090.10">
    <property type="entry name" value="Multidrug efflux transporter AcrB TolC docking domain, DN and DC subdomains"/>
    <property type="match status" value="2"/>
</dbReference>
<dbReference type="Gene3D" id="3.30.70.1320">
    <property type="entry name" value="Multidrug efflux transporter AcrB pore domain like"/>
    <property type="match status" value="1"/>
</dbReference>
<dbReference type="EMBL" id="JAUSSU010000011">
    <property type="protein sequence ID" value="MDQ0115582.1"/>
    <property type="molecule type" value="Genomic_DNA"/>
</dbReference>
<comment type="caution">
    <text evidence="2">The sequence shown here is derived from an EMBL/GenBank/DDBJ whole genome shotgun (WGS) entry which is preliminary data.</text>
</comment>
<gene>
    <name evidence="2" type="ORF">J2T15_005049</name>
</gene>
<dbReference type="PANTHER" id="PTHR32063">
    <property type="match status" value="1"/>
</dbReference>
<reference evidence="2 3" key="1">
    <citation type="submission" date="2023-07" db="EMBL/GenBank/DDBJ databases">
        <title>Sorghum-associated microbial communities from plants grown in Nebraska, USA.</title>
        <authorList>
            <person name="Schachtman D."/>
        </authorList>
    </citation>
    <scope>NUCLEOTIDE SEQUENCE [LARGE SCALE GENOMIC DNA]</scope>
    <source>
        <strain evidence="2 3">CC482</strain>
    </source>
</reference>
<name>A0ABT9U7G4_PAEHA</name>
<protein>
    <submittedName>
        <fullName evidence="2">HAE1 family hydrophobic/amphiphilic exporter-1</fullName>
    </submittedName>
</protein>
<dbReference type="SUPFAM" id="SSF82866">
    <property type="entry name" value="Multidrug efflux transporter AcrB transmembrane domain"/>
    <property type="match status" value="2"/>
</dbReference>
<proteinExistence type="predicted"/>
<feature type="transmembrane region" description="Helical" evidence="1">
    <location>
        <begin position="12"/>
        <end position="33"/>
    </location>
</feature>
<dbReference type="InterPro" id="IPR027463">
    <property type="entry name" value="AcrB_DN_DC_subdom"/>
</dbReference>
<evidence type="ECO:0000313" key="2">
    <source>
        <dbReference type="EMBL" id="MDQ0115582.1"/>
    </source>
</evidence>